<dbReference type="EMBL" id="KN834824">
    <property type="protein sequence ID" value="KIK53784.1"/>
    <property type="molecule type" value="Genomic_DNA"/>
</dbReference>
<accession>A0A0D0BVU0</accession>
<keyword evidence="3" id="KW-1185">Reference proteome</keyword>
<organism evidence="2 3">
    <name type="scientific">Collybiopsis luxurians FD-317 M1</name>
    <dbReference type="NCBI Taxonomy" id="944289"/>
    <lineage>
        <taxon>Eukaryota</taxon>
        <taxon>Fungi</taxon>
        <taxon>Dikarya</taxon>
        <taxon>Basidiomycota</taxon>
        <taxon>Agaricomycotina</taxon>
        <taxon>Agaricomycetes</taxon>
        <taxon>Agaricomycetidae</taxon>
        <taxon>Agaricales</taxon>
        <taxon>Marasmiineae</taxon>
        <taxon>Omphalotaceae</taxon>
        <taxon>Collybiopsis</taxon>
        <taxon>Collybiopsis luxurians</taxon>
    </lineage>
</organism>
<proteinExistence type="predicted"/>
<feature type="region of interest" description="Disordered" evidence="1">
    <location>
        <begin position="85"/>
        <end position="129"/>
    </location>
</feature>
<gene>
    <name evidence="2" type="ORF">GYMLUDRAFT_250108</name>
</gene>
<evidence type="ECO:0000256" key="1">
    <source>
        <dbReference type="SAM" id="MobiDB-lite"/>
    </source>
</evidence>
<feature type="compositionally biased region" description="Basic and acidic residues" evidence="1">
    <location>
        <begin position="118"/>
        <end position="129"/>
    </location>
</feature>
<reference evidence="2 3" key="1">
    <citation type="submission" date="2014-04" db="EMBL/GenBank/DDBJ databases">
        <title>Evolutionary Origins and Diversification of the Mycorrhizal Mutualists.</title>
        <authorList>
            <consortium name="DOE Joint Genome Institute"/>
            <consortium name="Mycorrhizal Genomics Consortium"/>
            <person name="Kohler A."/>
            <person name="Kuo A."/>
            <person name="Nagy L.G."/>
            <person name="Floudas D."/>
            <person name="Copeland A."/>
            <person name="Barry K.W."/>
            <person name="Cichocki N."/>
            <person name="Veneault-Fourrey C."/>
            <person name="LaButti K."/>
            <person name="Lindquist E.A."/>
            <person name="Lipzen A."/>
            <person name="Lundell T."/>
            <person name="Morin E."/>
            <person name="Murat C."/>
            <person name="Riley R."/>
            <person name="Ohm R."/>
            <person name="Sun H."/>
            <person name="Tunlid A."/>
            <person name="Henrissat B."/>
            <person name="Grigoriev I.V."/>
            <person name="Hibbett D.S."/>
            <person name="Martin F."/>
        </authorList>
    </citation>
    <scope>NUCLEOTIDE SEQUENCE [LARGE SCALE GENOMIC DNA]</scope>
    <source>
        <strain evidence="2 3">FD-317 M1</strain>
    </source>
</reference>
<sequence>MATVLIGHALEEYASGYRVESMLSVTNLGSHYCAVTTTLTLMQEKCPAYVELLQTDLFNDMMSAGPEIVPAQTYNYNTLNNFASQPKQPLAAEEADMDINNQTAAQDEQEGDIEDGHDDSIDNHEQLNN</sequence>
<dbReference type="HOGENOM" id="CLU_1949054_0_0_1"/>
<dbReference type="Proteomes" id="UP000053593">
    <property type="component" value="Unassembled WGS sequence"/>
</dbReference>
<evidence type="ECO:0000313" key="3">
    <source>
        <dbReference type="Proteomes" id="UP000053593"/>
    </source>
</evidence>
<dbReference type="AlphaFoldDB" id="A0A0D0BVU0"/>
<dbReference type="OrthoDB" id="10570003at2759"/>
<name>A0A0D0BVU0_9AGAR</name>
<evidence type="ECO:0000313" key="2">
    <source>
        <dbReference type="EMBL" id="KIK53784.1"/>
    </source>
</evidence>
<feature type="compositionally biased region" description="Acidic residues" evidence="1">
    <location>
        <begin position="107"/>
        <end position="117"/>
    </location>
</feature>
<protein>
    <submittedName>
        <fullName evidence="2">Uncharacterized protein</fullName>
    </submittedName>
</protein>